<gene>
    <name evidence="9" type="ORF">Q8A64_17570</name>
</gene>
<dbReference type="Pfam" id="PF07244">
    <property type="entry name" value="POTRA"/>
    <property type="match status" value="1"/>
</dbReference>
<keyword evidence="4 7" id="KW-0732">Signal</keyword>
<dbReference type="PANTHER" id="PTHR12815:SF47">
    <property type="entry name" value="TRANSLOCATION AND ASSEMBLY MODULE SUBUNIT TAMA"/>
    <property type="match status" value="1"/>
</dbReference>
<name>A0ABU1BTQ5_9BURK</name>
<dbReference type="PROSITE" id="PS51779">
    <property type="entry name" value="POTRA"/>
    <property type="match status" value="1"/>
</dbReference>
<keyword evidence="10" id="KW-1185">Reference proteome</keyword>
<dbReference type="InterPro" id="IPR039910">
    <property type="entry name" value="D15-like"/>
</dbReference>
<comment type="subcellular location">
    <subcellularLocation>
        <location evidence="1">Membrane</location>
    </subcellularLocation>
</comment>
<protein>
    <submittedName>
        <fullName evidence="9">Autotransporter assembly complex family protein</fullName>
    </submittedName>
</protein>
<dbReference type="InterPro" id="IPR034746">
    <property type="entry name" value="POTRA"/>
</dbReference>
<feature type="signal peptide" evidence="7">
    <location>
        <begin position="1"/>
        <end position="34"/>
    </location>
</feature>
<evidence type="ECO:0000256" key="7">
    <source>
        <dbReference type="SAM" id="SignalP"/>
    </source>
</evidence>
<evidence type="ECO:0000256" key="3">
    <source>
        <dbReference type="ARBA" id="ARBA00022692"/>
    </source>
</evidence>
<feature type="domain" description="POTRA" evidence="8">
    <location>
        <begin position="207"/>
        <end position="281"/>
    </location>
</feature>
<keyword evidence="5" id="KW-0472">Membrane</keyword>
<keyword evidence="2" id="KW-1134">Transmembrane beta strand</keyword>
<reference evidence="9 10" key="1">
    <citation type="submission" date="2023-08" db="EMBL/GenBank/DDBJ databases">
        <title>Oxalobacteraceae gen .nov., isolated from river sludge outside the plant.</title>
        <authorList>
            <person name="Zhao S.Y."/>
        </authorList>
    </citation>
    <scope>NUCLEOTIDE SEQUENCE [LARGE SCALE GENOMIC DNA]</scope>
    <source>
        <strain evidence="9 10">R-40</strain>
    </source>
</reference>
<evidence type="ECO:0000256" key="5">
    <source>
        <dbReference type="ARBA" id="ARBA00023136"/>
    </source>
</evidence>
<evidence type="ECO:0000256" key="4">
    <source>
        <dbReference type="ARBA" id="ARBA00022729"/>
    </source>
</evidence>
<evidence type="ECO:0000256" key="2">
    <source>
        <dbReference type="ARBA" id="ARBA00022452"/>
    </source>
</evidence>
<dbReference type="EMBL" id="JAUYVH010000018">
    <property type="protein sequence ID" value="MDQ9172224.1"/>
    <property type="molecule type" value="Genomic_DNA"/>
</dbReference>
<organism evidence="9 10">
    <name type="scientific">Keguizhuia sedimenti</name>
    <dbReference type="NCBI Taxonomy" id="3064264"/>
    <lineage>
        <taxon>Bacteria</taxon>
        <taxon>Pseudomonadati</taxon>
        <taxon>Pseudomonadota</taxon>
        <taxon>Betaproteobacteria</taxon>
        <taxon>Burkholderiales</taxon>
        <taxon>Oxalobacteraceae</taxon>
        <taxon>Keguizhuia</taxon>
    </lineage>
</organism>
<dbReference type="PANTHER" id="PTHR12815">
    <property type="entry name" value="SORTING AND ASSEMBLY MACHINERY SAMM50 PROTEIN FAMILY MEMBER"/>
    <property type="match status" value="1"/>
</dbReference>
<dbReference type="InterPro" id="IPR000184">
    <property type="entry name" value="Bac_surfAg_D15"/>
</dbReference>
<evidence type="ECO:0000256" key="1">
    <source>
        <dbReference type="ARBA" id="ARBA00004370"/>
    </source>
</evidence>
<feature type="chain" id="PRO_5045766054" evidence="7">
    <location>
        <begin position="35"/>
        <end position="599"/>
    </location>
</feature>
<evidence type="ECO:0000313" key="9">
    <source>
        <dbReference type="EMBL" id="MDQ9172224.1"/>
    </source>
</evidence>
<sequence>MKFLVLCLSGMDKRAYTRSLLACMALFASTLAHSENYRVELETAQEVKELLTDNLDLFRYRDRDDIGPEQLDFLLETTVADVEKLVATEGYFSPQTRVSIAETGSNPLISLVVDPGPRTVIRSVDIDVSGPATQRSPKQIEQIRTEWPLVRGEPFRQTEWSDAKQSGLQILQQRRYAAASIARSQARVHADQQAADLSIEYESGPVFTFGPLQIQGMRRYPDRIVRNVSPLRQGEEYSASRLLELQRQIQKTGYFSNVVVDLEKDINHAERAPVKVEVTEFPTQRVRANVGYTTDTGMHVDGLYTHLNVFGRAWVLNTKAQLEQRRQNGLVELAMPPSRGAWVNSVAGSLERTTLEGIDLRTRRIGVRRARSLEKADTAYSLTYYNDRLEQTDNTPLPEDTFVEPGMHHALVLGFEKTWRRVDNPIYPRKGRIISAQVGGALRGVLSDASFVRTYGRLREFVPVGKRDLVILRAEFGAVFSEGRNADIPASLLFRAGGTESVRGYPFQGIGNERDGTVFPTRFLATGGAEYVHWLREEWGAAVFYDVGLATDQWADKSLFHAVGVGARWRSPVGRVNLDLAYGFQANKLRPHLSLGIAF</sequence>
<accession>A0ABU1BTQ5</accession>
<dbReference type="Gene3D" id="3.10.20.310">
    <property type="entry name" value="membrane protein fhac"/>
    <property type="match status" value="2"/>
</dbReference>
<dbReference type="Pfam" id="PF01103">
    <property type="entry name" value="Omp85"/>
    <property type="match status" value="1"/>
</dbReference>
<dbReference type="Proteomes" id="UP001225596">
    <property type="component" value="Unassembled WGS sequence"/>
</dbReference>
<keyword evidence="3" id="KW-0812">Transmembrane</keyword>
<proteinExistence type="predicted"/>
<evidence type="ECO:0000259" key="8">
    <source>
        <dbReference type="PROSITE" id="PS51779"/>
    </source>
</evidence>
<keyword evidence="6" id="KW-0998">Cell outer membrane</keyword>
<dbReference type="InterPro" id="IPR010827">
    <property type="entry name" value="BamA/TamA_POTRA"/>
</dbReference>
<dbReference type="RefSeq" id="WP_338438241.1">
    <property type="nucleotide sequence ID" value="NZ_JAUYVH010000018.1"/>
</dbReference>
<evidence type="ECO:0000313" key="10">
    <source>
        <dbReference type="Proteomes" id="UP001225596"/>
    </source>
</evidence>
<evidence type="ECO:0000256" key="6">
    <source>
        <dbReference type="ARBA" id="ARBA00023237"/>
    </source>
</evidence>
<dbReference type="Gene3D" id="2.40.160.50">
    <property type="entry name" value="membrane protein fhac: a member of the omp85/tpsb transporter family"/>
    <property type="match status" value="1"/>
</dbReference>
<comment type="caution">
    <text evidence="9">The sequence shown here is derived from an EMBL/GenBank/DDBJ whole genome shotgun (WGS) entry which is preliminary data.</text>
</comment>